<dbReference type="PANTHER" id="PTHR43736:SF1">
    <property type="entry name" value="DIHYDRONEOPTERIN TRIPHOSPHATE DIPHOSPHATASE"/>
    <property type="match status" value="1"/>
</dbReference>
<dbReference type="GO" id="GO:0008828">
    <property type="term" value="F:dATP diphosphatase activity"/>
    <property type="evidence" value="ECO:0007669"/>
    <property type="project" value="InterPro"/>
</dbReference>
<feature type="domain" description="Nudix hydrolase" evidence="3">
    <location>
        <begin position="5"/>
        <end position="146"/>
    </location>
</feature>
<sequence>MPEFKIPESVLVVIHTPALEVLLLARADWPDHWQSVTGSKDFATESFEAAAIREVREETGIGARLPGHVLTDWQYENDYAIWPRWRHRYAPGVLRNREHVFGLCVPVGTPAILSPREHLAARWLPWREAAAACFSQSNAQACLDLPQRAAGVSPAAQVRRW</sequence>
<feature type="binding site" evidence="1">
    <location>
        <position position="135"/>
    </location>
    <ligand>
        <name>substrate</name>
    </ligand>
</feature>
<feature type="binding site" evidence="2">
    <location>
        <position position="54"/>
    </location>
    <ligand>
        <name>Mg(2+)</name>
        <dbReference type="ChEBI" id="CHEBI:18420"/>
    </ligand>
</feature>
<feature type="binding site" evidence="2">
    <location>
        <position position="117"/>
    </location>
    <ligand>
        <name>Mg(2+)</name>
        <dbReference type="ChEBI" id="CHEBI:18420"/>
    </ligand>
</feature>
<protein>
    <submittedName>
        <fullName evidence="4">Dihydroneopterin triphosphate diphosphatase</fullName>
        <ecNumber evidence="4">3.6.1.67</ecNumber>
    </submittedName>
</protein>
<dbReference type="EMBL" id="QXJC01000003">
    <property type="protein sequence ID" value="RID98425.1"/>
    <property type="molecule type" value="Genomic_DNA"/>
</dbReference>
<name>A0A398C5T3_9BURK</name>
<evidence type="ECO:0000313" key="4">
    <source>
        <dbReference type="EMBL" id="RID98425.1"/>
    </source>
</evidence>
<dbReference type="GO" id="GO:0019177">
    <property type="term" value="F:dihydroneopterin triphosphate pyrophosphohydrolase activity"/>
    <property type="evidence" value="ECO:0007669"/>
    <property type="project" value="UniProtKB-EC"/>
</dbReference>
<keyword evidence="5" id="KW-1185">Reference proteome</keyword>
<dbReference type="Pfam" id="PF00293">
    <property type="entry name" value="NUDIX"/>
    <property type="match status" value="1"/>
</dbReference>
<comment type="caution">
    <text evidence="4">The sequence shown here is derived from an EMBL/GenBank/DDBJ whole genome shotgun (WGS) entry which is preliminary data.</text>
</comment>
<feature type="binding site" evidence="1">
    <location>
        <position position="37"/>
    </location>
    <ligand>
        <name>substrate</name>
    </ligand>
</feature>
<evidence type="ECO:0000259" key="3">
    <source>
        <dbReference type="PROSITE" id="PS51462"/>
    </source>
</evidence>
<dbReference type="SUPFAM" id="SSF55811">
    <property type="entry name" value="Nudix"/>
    <property type="match status" value="1"/>
</dbReference>
<dbReference type="NCBIfam" id="NF006961">
    <property type="entry name" value="PRK09438.1"/>
    <property type="match status" value="1"/>
</dbReference>
<keyword evidence="2" id="KW-0460">Magnesium</keyword>
<organism evidence="4 5">
    <name type="scientific">Simplicispira hankyongi</name>
    <dbReference type="NCBI Taxonomy" id="2315688"/>
    <lineage>
        <taxon>Bacteria</taxon>
        <taxon>Pseudomonadati</taxon>
        <taxon>Pseudomonadota</taxon>
        <taxon>Betaproteobacteria</taxon>
        <taxon>Burkholderiales</taxon>
        <taxon>Comamonadaceae</taxon>
        <taxon>Simplicispira</taxon>
    </lineage>
</organism>
<dbReference type="AlphaFoldDB" id="A0A398C5T3"/>
<keyword evidence="4" id="KW-0378">Hydrolase</keyword>
<dbReference type="InterPro" id="IPR000086">
    <property type="entry name" value="NUDIX_hydrolase_dom"/>
</dbReference>
<dbReference type="Gene3D" id="3.90.79.10">
    <property type="entry name" value="Nucleoside Triphosphate Pyrophosphohydrolase"/>
    <property type="match status" value="1"/>
</dbReference>
<dbReference type="PROSITE" id="PS51462">
    <property type="entry name" value="NUDIX"/>
    <property type="match status" value="1"/>
</dbReference>
<dbReference type="PRINTS" id="PR01404">
    <property type="entry name" value="NPPPHYDRLASE"/>
</dbReference>
<dbReference type="PANTHER" id="PTHR43736">
    <property type="entry name" value="ADP-RIBOSE PYROPHOSPHATASE"/>
    <property type="match status" value="1"/>
</dbReference>
<keyword evidence="2" id="KW-0479">Metal-binding</keyword>
<gene>
    <name evidence="4" type="ORF">D3F03_09315</name>
</gene>
<dbReference type="CDD" id="cd04664">
    <property type="entry name" value="NUDIX_DHNTPase_like"/>
    <property type="match status" value="1"/>
</dbReference>
<comment type="cofactor">
    <cofactor evidence="2">
        <name>Mg(2+)</name>
        <dbReference type="ChEBI" id="CHEBI:18420"/>
    </cofactor>
    <text evidence="2">Binds 1 Mg(2+) ion per subunit.</text>
</comment>
<feature type="binding site" evidence="1">
    <location>
        <position position="5"/>
    </location>
    <ligand>
        <name>substrate</name>
    </ligand>
</feature>
<feature type="binding site" evidence="2">
    <location>
        <position position="58"/>
    </location>
    <ligand>
        <name>Mg(2+)</name>
        <dbReference type="ChEBI" id="CHEBI:18420"/>
    </ligand>
</feature>
<evidence type="ECO:0000313" key="5">
    <source>
        <dbReference type="Proteomes" id="UP000266302"/>
    </source>
</evidence>
<proteinExistence type="predicted"/>
<dbReference type="EC" id="3.6.1.67" evidence="4"/>
<dbReference type="GO" id="GO:0046872">
    <property type="term" value="F:metal ion binding"/>
    <property type="evidence" value="ECO:0007669"/>
    <property type="project" value="UniProtKB-KW"/>
</dbReference>
<reference evidence="4 5" key="1">
    <citation type="submission" date="2018-09" db="EMBL/GenBank/DDBJ databases">
        <title>Draft genome of Simplicispira sp. NY-02.</title>
        <authorList>
            <person name="Im W.T."/>
        </authorList>
    </citation>
    <scope>NUCLEOTIDE SEQUENCE [LARGE SCALE GENOMIC DNA]</scope>
    <source>
        <strain evidence="4 5">NY-02</strain>
    </source>
</reference>
<dbReference type="Proteomes" id="UP000266302">
    <property type="component" value="Unassembled WGS sequence"/>
</dbReference>
<dbReference type="InterPro" id="IPR003564">
    <property type="entry name" value="DHNTPase"/>
</dbReference>
<accession>A0A398C5T3</accession>
<dbReference type="GO" id="GO:0046656">
    <property type="term" value="P:folic acid biosynthetic process"/>
    <property type="evidence" value="ECO:0007669"/>
    <property type="project" value="InterPro"/>
</dbReference>
<evidence type="ECO:0000256" key="2">
    <source>
        <dbReference type="PIRSR" id="PIRSR603564-2"/>
    </source>
</evidence>
<dbReference type="InterPro" id="IPR015797">
    <property type="entry name" value="NUDIX_hydrolase-like_dom_sf"/>
</dbReference>
<evidence type="ECO:0000256" key="1">
    <source>
        <dbReference type="PIRSR" id="PIRSR603564-1"/>
    </source>
</evidence>
<dbReference type="RefSeq" id="WP_119109090.1">
    <property type="nucleotide sequence ID" value="NZ_QXJC01000003.1"/>
</dbReference>
<feature type="binding site" evidence="1">
    <location>
        <position position="26"/>
    </location>
    <ligand>
        <name>substrate</name>
    </ligand>
</feature>
<dbReference type="OrthoDB" id="7066556at2"/>